<evidence type="ECO:0000313" key="1">
    <source>
        <dbReference type="EMBL" id="KAI3783657.1"/>
    </source>
</evidence>
<comment type="caution">
    <text evidence="1">The sequence shown here is derived from an EMBL/GenBank/DDBJ whole genome shotgun (WGS) entry which is preliminary data.</text>
</comment>
<dbReference type="EMBL" id="CM042031">
    <property type="protein sequence ID" value="KAI3783657.1"/>
    <property type="molecule type" value="Genomic_DNA"/>
</dbReference>
<dbReference type="Proteomes" id="UP001056120">
    <property type="component" value="Linkage Group LG14"/>
</dbReference>
<reference evidence="1 2" key="2">
    <citation type="journal article" date="2022" name="Mol. Ecol. Resour.">
        <title>The genomes of chicory, endive, great burdock and yacon provide insights into Asteraceae paleo-polyploidization history and plant inulin production.</title>
        <authorList>
            <person name="Fan W."/>
            <person name="Wang S."/>
            <person name="Wang H."/>
            <person name="Wang A."/>
            <person name="Jiang F."/>
            <person name="Liu H."/>
            <person name="Zhao H."/>
            <person name="Xu D."/>
            <person name="Zhang Y."/>
        </authorList>
    </citation>
    <scope>NUCLEOTIDE SEQUENCE [LARGE SCALE GENOMIC DNA]</scope>
    <source>
        <strain evidence="2">cv. Yunnan</strain>
        <tissue evidence="1">Leaves</tissue>
    </source>
</reference>
<evidence type="ECO:0000313" key="2">
    <source>
        <dbReference type="Proteomes" id="UP001056120"/>
    </source>
</evidence>
<proteinExistence type="predicted"/>
<organism evidence="1 2">
    <name type="scientific">Smallanthus sonchifolius</name>
    <dbReference type="NCBI Taxonomy" id="185202"/>
    <lineage>
        <taxon>Eukaryota</taxon>
        <taxon>Viridiplantae</taxon>
        <taxon>Streptophyta</taxon>
        <taxon>Embryophyta</taxon>
        <taxon>Tracheophyta</taxon>
        <taxon>Spermatophyta</taxon>
        <taxon>Magnoliopsida</taxon>
        <taxon>eudicotyledons</taxon>
        <taxon>Gunneridae</taxon>
        <taxon>Pentapetalae</taxon>
        <taxon>asterids</taxon>
        <taxon>campanulids</taxon>
        <taxon>Asterales</taxon>
        <taxon>Asteraceae</taxon>
        <taxon>Asteroideae</taxon>
        <taxon>Heliantheae alliance</taxon>
        <taxon>Millerieae</taxon>
        <taxon>Smallanthus</taxon>
    </lineage>
</organism>
<name>A0ACB9GLP4_9ASTR</name>
<keyword evidence="2" id="KW-1185">Reference proteome</keyword>
<sequence>MMCMYLLLFIRRQALRLLLQPSISSKKLSFENRDNIFDNRTLSLETSNNVLRTKLGTPQHQKQRANVFIDHVSRPFTITFSGDLANSINLDEGSNQSLKKLTVAFQDLKSEEHELAAAILKVSFESRYNELTSDQPIPADFGLSLEEFLLLQKDQLKYEVEVKKKEEDFDK</sequence>
<gene>
    <name evidence="1" type="ORF">L1987_42743</name>
</gene>
<protein>
    <submittedName>
        <fullName evidence="1">Uncharacterized protein</fullName>
    </submittedName>
</protein>
<reference evidence="2" key="1">
    <citation type="journal article" date="2022" name="Mol. Ecol. Resour.">
        <title>The genomes of chicory, endive, great burdock and yacon provide insights into Asteraceae palaeo-polyploidization history and plant inulin production.</title>
        <authorList>
            <person name="Fan W."/>
            <person name="Wang S."/>
            <person name="Wang H."/>
            <person name="Wang A."/>
            <person name="Jiang F."/>
            <person name="Liu H."/>
            <person name="Zhao H."/>
            <person name="Xu D."/>
            <person name="Zhang Y."/>
        </authorList>
    </citation>
    <scope>NUCLEOTIDE SEQUENCE [LARGE SCALE GENOMIC DNA]</scope>
    <source>
        <strain evidence="2">cv. Yunnan</strain>
    </source>
</reference>
<accession>A0ACB9GLP4</accession>